<evidence type="ECO:0000313" key="8">
    <source>
        <dbReference type="Proteomes" id="UP001501844"/>
    </source>
</evidence>
<dbReference type="InterPro" id="IPR011659">
    <property type="entry name" value="WD40"/>
</dbReference>
<dbReference type="InterPro" id="IPR019734">
    <property type="entry name" value="TPR_rpt"/>
</dbReference>
<dbReference type="PANTHER" id="PTHR30329:SF21">
    <property type="entry name" value="LIPOPROTEIN YIAD-RELATED"/>
    <property type="match status" value="1"/>
</dbReference>
<dbReference type="Pfam" id="PF00691">
    <property type="entry name" value="OmpA"/>
    <property type="match status" value="1"/>
</dbReference>
<dbReference type="Gene3D" id="2.120.10.30">
    <property type="entry name" value="TolB, C-terminal domain"/>
    <property type="match status" value="1"/>
</dbReference>
<organism evidence="7 8">
    <name type="scientific">Nibribacter koreensis</name>
    <dbReference type="NCBI Taxonomy" id="1084519"/>
    <lineage>
        <taxon>Bacteria</taxon>
        <taxon>Pseudomonadati</taxon>
        <taxon>Bacteroidota</taxon>
        <taxon>Cytophagia</taxon>
        <taxon>Cytophagales</taxon>
        <taxon>Hymenobacteraceae</taxon>
        <taxon>Nibribacter</taxon>
    </lineage>
</organism>
<dbReference type="InterPro" id="IPR011990">
    <property type="entry name" value="TPR-like_helical_dom_sf"/>
</dbReference>
<dbReference type="RefSeq" id="WP_345166634.1">
    <property type="nucleotide sequence ID" value="NZ_BAABGX010000002.1"/>
</dbReference>
<dbReference type="PRINTS" id="PR01021">
    <property type="entry name" value="OMPADOMAIN"/>
</dbReference>
<comment type="caution">
    <text evidence="7">The sequence shown here is derived from an EMBL/GenBank/DDBJ whole genome shotgun (WGS) entry which is preliminary data.</text>
</comment>
<dbReference type="Pfam" id="PF13432">
    <property type="entry name" value="TPR_16"/>
    <property type="match status" value="1"/>
</dbReference>
<evidence type="ECO:0000256" key="1">
    <source>
        <dbReference type="ARBA" id="ARBA00004442"/>
    </source>
</evidence>
<dbReference type="SUPFAM" id="SSF103088">
    <property type="entry name" value="OmpA-like"/>
    <property type="match status" value="1"/>
</dbReference>
<proteinExistence type="predicted"/>
<dbReference type="Proteomes" id="UP001501844">
    <property type="component" value="Unassembled WGS sequence"/>
</dbReference>
<keyword evidence="8" id="KW-1185">Reference proteome</keyword>
<evidence type="ECO:0000256" key="2">
    <source>
        <dbReference type="ARBA" id="ARBA00023136"/>
    </source>
</evidence>
<evidence type="ECO:0000256" key="4">
    <source>
        <dbReference type="PROSITE-ProRule" id="PRU00473"/>
    </source>
</evidence>
<dbReference type="InterPro" id="IPR011042">
    <property type="entry name" value="6-blade_b-propeller_TolB-like"/>
</dbReference>
<evidence type="ECO:0000256" key="5">
    <source>
        <dbReference type="SAM" id="MobiDB-lite"/>
    </source>
</evidence>
<evidence type="ECO:0000256" key="3">
    <source>
        <dbReference type="ARBA" id="ARBA00023237"/>
    </source>
</evidence>
<dbReference type="SMART" id="SM00028">
    <property type="entry name" value="TPR"/>
    <property type="match status" value="3"/>
</dbReference>
<reference evidence="8" key="1">
    <citation type="journal article" date="2019" name="Int. J. Syst. Evol. Microbiol.">
        <title>The Global Catalogue of Microorganisms (GCM) 10K type strain sequencing project: providing services to taxonomists for standard genome sequencing and annotation.</title>
        <authorList>
            <consortium name="The Broad Institute Genomics Platform"/>
            <consortium name="The Broad Institute Genome Sequencing Center for Infectious Disease"/>
            <person name="Wu L."/>
            <person name="Ma J."/>
        </authorList>
    </citation>
    <scope>NUCLEOTIDE SEQUENCE [LARGE SCALE GENOMIC DNA]</scope>
    <source>
        <strain evidence="8">JCM 17917</strain>
    </source>
</reference>
<dbReference type="InterPro" id="IPR006664">
    <property type="entry name" value="OMP_bac"/>
</dbReference>
<dbReference type="PRINTS" id="PR01023">
    <property type="entry name" value="NAFLGMOTY"/>
</dbReference>
<comment type="subcellular location">
    <subcellularLocation>
        <location evidence="1">Cell outer membrane</location>
    </subcellularLocation>
</comment>
<feature type="domain" description="OmpA-like" evidence="6">
    <location>
        <begin position="534"/>
        <end position="651"/>
    </location>
</feature>
<protein>
    <submittedName>
        <fullName evidence="7">OmpA family protein</fullName>
    </submittedName>
</protein>
<gene>
    <name evidence="7" type="ORF">GCM10023183_25110</name>
</gene>
<dbReference type="Gene3D" id="3.30.1330.60">
    <property type="entry name" value="OmpA-like domain"/>
    <property type="match status" value="1"/>
</dbReference>
<dbReference type="SUPFAM" id="SSF49478">
    <property type="entry name" value="Cna protein B-type domain"/>
    <property type="match status" value="1"/>
</dbReference>
<name>A0ABP8FQ39_9BACT</name>
<dbReference type="EMBL" id="BAABGX010000002">
    <property type="protein sequence ID" value="GAA4308488.1"/>
    <property type="molecule type" value="Genomic_DNA"/>
</dbReference>
<dbReference type="Gene3D" id="1.25.40.10">
    <property type="entry name" value="Tetratricopeptide repeat domain"/>
    <property type="match status" value="1"/>
</dbReference>
<sequence>MMRHYKTLGALALLVALNGCGPFKSSLSKGDKDFKQGEYQLAIEHYQAALKNSRNARTANFKLAEAYRLSNRLPQAEPFYKAAIDAGQKNEETLFRYGMALKAVGKYDEAAAQLQQYLSVAANKTFIAIASREVENLKQVPAILNTATYQVIEPLKAANSPASDFGPVVHQGQLIFASTRESQVYKGNGEGFQDLYVMTQNDTTGSAVSLGEPVNSVGIHEATPTFTNEGRTMIFARSNSGKKNGRQDVDLFVSQFKTGKWSEPTLLSFNDDAAWDATPAFSPDGKTLYFSSDRRGGQGGNDIWSTTLDEGGRFSRPVNLGAPINTPGNESFPHVAPDGTLYIASDGHPGLGGLDLFRIKGDSIINLGTPLNSVGDDFAIFFTERAVGPHSDGFNEYNLDTQKGYFSSNRAGGMGGDDIYGFEKRQPKLVNFFVDGRVVERNDKTNATTAMGNIRVTLQNEQGQKVAETVSTAGGAFTFKLDTASVYSVLAEREGYFAARQSVITQGKTPPQSQLTQPLTEIRLTTTLTLTKIVKNKAIVVENIFYDFDKANIRPDAAIELDKLVQTLVDNPKITIELSSHTDSRGNDLYNQDLSQRRAQSAVDYIISKGIDKNRITAKGYGESRPVVKNAKTEAEHQRNRRTEFKVTRIDE</sequence>
<dbReference type="InterPro" id="IPR036737">
    <property type="entry name" value="OmpA-like_sf"/>
</dbReference>
<evidence type="ECO:0000259" key="6">
    <source>
        <dbReference type="PROSITE" id="PS51123"/>
    </source>
</evidence>
<feature type="region of interest" description="Disordered" evidence="5">
    <location>
        <begin position="633"/>
        <end position="652"/>
    </location>
</feature>
<dbReference type="Pfam" id="PF07676">
    <property type="entry name" value="PD40"/>
    <property type="match status" value="3"/>
</dbReference>
<dbReference type="InterPro" id="IPR006665">
    <property type="entry name" value="OmpA-like"/>
</dbReference>
<evidence type="ECO:0000313" key="7">
    <source>
        <dbReference type="EMBL" id="GAA4308488.1"/>
    </source>
</evidence>
<dbReference type="SUPFAM" id="SSF82171">
    <property type="entry name" value="DPP6 N-terminal domain-like"/>
    <property type="match status" value="1"/>
</dbReference>
<dbReference type="PROSITE" id="PS51123">
    <property type="entry name" value="OMPA_2"/>
    <property type="match status" value="1"/>
</dbReference>
<accession>A0ABP8FQ39</accession>
<keyword evidence="2 4" id="KW-0472">Membrane</keyword>
<dbReference type="InterPro" id="IPR050330">
    <property type="entry name" value="Bact_OuterMem_StrucFunc"/>
</dbReference>
<keyword evidence="3" id="KW-0998">Cell outer membrane</keyword>
<dbReference type="CDD" id="cd07185">
    <property type="entry name" value="OmpA_C-like"/>
    <property type="match status" value="1"/>
</dbReference>
<dbReference type="PANTHER" id="PTHR30329">
    <property type="entry name" value="STATOR ELEMENT OF FLAGELLAR MOTOR COMPLEX"/>
    <property type="match status" value="1"/>
</dbReference>
<dbReference type="SUPFAM" id="SSF48452">
    <property type="entry name" value="TPR-like"/>
    <property type="match status" value="1"/>
</dbReference>